<dbReference type="Proteomes" id="UP001499959">
    <property type="component" value="Unassembled WGS sequence"/>
</dbReference>
<feature type="chain" id="PRO_5045274993" description="DUF306 domain-containing protein" evidence="1">
    <location>
        <begin position="23"/>
        <end position="176"/>
    </location>
</feature>
<dbReference type="InterPro" id="IPR005184">
    <property type="entry name" value="DUF306_Meta_HslJ"/>
</dbReference>
<organism evidence="3 4">
    <name type="scientific">Lysobacter hankyongensis</name>
    <dbReference type="NCBI Taxonomy" id="1176535"/>
    <lineage>
        <taxon>Bacteria</taxon>
        <taxon>Pseudomonadati</taxon>
        <taxon>Pseudomonadota</taxon>
        <taxon>Gammaproteobacteria</taxon>
        <taxon>Lysobacterales</taxon>
        <taxon>Lysobacteraceae</taxon>
        <taxon>Lysobacter</taxon>
    </lineage>
</organism>
<name>A0ABP9BM67_9GAMM</name>
<proteinExistence type="predicted"/>
<evidence type="ECO:0000313" key="4">
    <source>
        <dbReference type="Proteomes" id="UP001499959"/>
    </source>
</evidence>
<protein>
    <recommendedName>
        <fullName evidence="2">DUF306 domain-containing protein</fullName>
    </recommendedName>
</protein>
<dbReference type="Gene3D" id="2.40.128.270">
    <property type="match status" value="1"/>
</dbReference>
<evidence type="ECO:0000256" key="1">
    <source>
        <dbReference type="SAM" id="SignalP"/>
    </source>
</evidence>
<dbReference type="PANTHER" id="PTHR35535">
    <property type="entry name" value="HEAT SHOCK PROTEIN HSLJ"/>
    <property type="match status" value="1"/>
</dbReference>
<feature type="signal peptide" evidence="1">
    <location>
        <begin position="1"/>
        <end position="22"/>
    </location>
</feature>
<keyword evidence="1" id="KW-0732">Signal</keyword>
<dbReference type="InterPro" id="IPR053147">
    <property type="entry name" value="Hsp_HslJ-like"/>
</dbReference>
<evidence type="ECO:0000313" key="3">
    <source>
        <dbReference type="EMBL" id="GAA4797287.1"/>
    </source>
</evidence>
<dbReference type="PANTHER" id="PTHR35535:SF2">
    <property type="entry name" value="DUF306 DOMAIN-CONTAINING PROTEIN"/>
    <property type="match status" value="1"/>
</dbReference>
<sequence>MSLRNAMIATALMLTTAACAHAGATTGTASEAAGDAAGDATAAGSGGERSLRVDRDELINTGGWRLASASGGDGATAVRAPGIAFDISFDREGISANGGCNTIRGTYTVSGKRMRFDVAIATRMSCTDDKNLADRSFVELMNQSFQAELLEPMPYRLRLTGDGGQVLVFEAKPMQL</sequence>
<accession>A0ABP9BM67</accession>
<dbReference type="EMBL" id="BAABJE010000012">
    <property type="protein sequence ID" value="GAA4797287.1"/>
    <property type="molecule type" value="Genomic_DNA"/>
</dbReference>
<dbReference type="RefSeq" id="WP_345303573.1">
    <property type="nucleotide sequence ID" value="NZ_BAABJE010000012.1"/>
</dbReference>
<dbReference type="Pfam" id="PF03724">
    <property type="entry name" value="META"/>
    <property type="match status" value="1"/>
</dbReference>
<dbReference type="PROSITE" id="PS51257">
    <property type="entry name" value="PROKAR_LIPOPROTEIN"/>
    <property type="match status" value="1"/>
</dbReference>
<feature type="domain" description="DUF306" evidence="2">
    <location>
        <begin position="59"/>
        <end position="169"/>
    </location>
</feature>
<gene>
    <name evidence="3" type="ORF">GCM10023307_23970</name>
</gene>
<evidence type="ECO:0000259" key="2">
    <source>
        <dbReference type="Pfam" id="PF03724"/>
    </source>
</evidence>
<reference evidence="4" key="1">
    <citation type="journal article" date="2019" name="Int. J. Syst. Evol. Microbiol.">
        <title>The Global Catalogue of Microorganisms (GCM) 10K type strain sequencing project: providing services to taxonomists for standard genome sequencing and annotation.</title>
        <authorList>
            <consortium name="The Broad Institute Genomics Platform"/>
            <consortium name="The Broad Institute Genome Sequencing Center for Infectious Disease"/>
            <person name="Wu L."/>
            <person name="Ma J."/>
        </authorList>
    </citation>
    <scope>NUCLEOTIDE SEQUENCE [LARGE SCALE GENOMIC DNA]</scope>
    <source>
        <strain evidence="4">JCM 18204</strain>
    </source>
</reference>
<keyword evidence="4" id="KW-1185">Reference proteome</keyword>
<comment type="caution">
    <text evidence="3">The sequence shown here is derived from an EMBL/GenBank/DDBJ whole genome shotgun (WGS) entry which is preliminary data.</text>
</comment>
<dbReference type="InterPro" id="IPR038670">
    <property type="entry name" value="HslJ-like_sf"/>
</dbReference>